<feature type="transmembrane region" description="Helical" evidence="7">
    <location>
        <begin position="291"/>
        <end position="313"/>
    </location>
</feature>
<keyword evidence="3" id="KW-1003">Cell membrane</keyword>
<evidence type="ECO:0000256" key="7">
    <source>
        <dbReference type="SAM" id="Phobius"/>
    </source>
</evidence>
<name>A0ABP9PL70_9BACT</name>
<protein>
    <recommendedName>
        <fullName evidence="8">Acyltransferase 3 domain-containing protein</fullName>
    </recommendedName>
</protein>
<evidence type="ECO:0000256" key="5">
    <source>
        <dbReference type="ARBA" id="ARBA00022989"/>
    </source>
</evidence>
<evidence type="ECO:0000256" key="3">
    <source>
        <dbReference type="ARBA" id="ARBA00022475"/>
    </source>
</evidence>
<keyword evidence="6 7" id="KW-0472">Membrane</keyword>
<feature type="domain" description="Acyltransferase 3" evidence="8">
    <location>
        <begin position="7"/>
        <end position="308"/>
    </location>
</feature>
<gene>
    <name evidence="9" type="ORF">GCM10023213_38750</name>
</gene>
<evidence type="ECO:0000256" key="1">
    <source>
        <dbReference type="ARBA" id="ARBA00004651"/>
    </source>
</evidence>
<evidence type="ECO:0000313" key="9">
    <source>
        <dbReference type="EMBL" id="GAA5146141.1"/>
    </source>
</evidence>
<feature type="transmembrane region" description="Helical" evidence="7">
    <location>
        <begin position="115"/>
        <end position="139"/>
    </location>
</feature>
<dbReference type="PANTHER" id="PTHR40074">
    <property type="entry name" value="O-ACETYLTRANSFERASE WECH"/>
    <property type="match status" value="1"/>
</dbReference>
<feature type="transmembrane region" description="Helical" evidence="7">
    <location>
        <begin position="146"/>
        <end position="168"/>
    </location>
</feature>
<dbReference type="PANTHER" id="PTHR40074:SF2">
    <property type="entry name" value="O-ACETYLTRANSFERASE WECH"/>
    <property type="match status" value="1"/>
</dbReference>
<feature type="transmembrane region" description="Helical" evidence="7">
    <location>
        <begin position="78"/>
        <end position="95"/>
    </location>
</feature>
<dbReference type="Proteomes" id="UP001499852">
    <property type="component" value="Unassembled WGS sequence"/>
</dbReference>
<feature type="transmembrane region" description="Helical" evidence="7">
    <location>
        <begin position="200"/>
        <end position="218"/>
    </location>
</feature>
<evidence type="ECO:0000256" key="4">
    <source>
        <dbReference type="ARBA" id="ARBA00022692"/>
    </source>
</evidence>
<keyword evidence="4 7" id="KW-0812">Transmembrane</keyword>
<dbReference type="InterPro" id="IPR002656">
    <property type="entry name" value="Acyl_transf_3_dom"/>
</dbReference>
<dbReference type="Pfam" id="PF01757">
    <property type="entry name" value="Acyl_transf_3"/>
    <property type="match status" value="1"/>
</dbReference>
<comment type="caution">
    <text evidence="9">The sequence shown here is derived from an EMBL/GenBank/DDBJ whole genome shotgun (WGS) entry which is preliminary data.</text>
</comment>
<proteinExistence type="inferred from homology"/>
<evidence type="ECO:0000256" key="6">
    <source>
        <dbReference type="ARBA" id="ARBA00023136"/>
    </source>
</evidence>
<accession>A0ABP9PL70</accession>
<reference evidence="10" key="1">
    <citation type="journal article" date="2019" name="Int. J. Syst. Evol. Microbiol.">
        <title>The Global Catalogue of Microorganisms (GCM) 10K type strain sequencing project: providing services to taxonomists for standard genome sequencing and annotation.</title>
        <authorList>
            <consortium name="The Broad Institute Genomics Platform"/>
            <consortium name="The Broad Institute Genome Sequencing Center for Infectious Disease"/>
            <person name="Wu L."/>
            <person name="Ma J."/>
        </authorList>
    </citation>
    <scope>NUCLEOTIDE SEQUENCE [LARGE SCALE GENOMIC DNA]</scope>
    <source>
        <strain evidence="10">JCM 18053</strain>
    </source>
</reference>
<sequence length="333" mass="36877">MTTSRNPSIDAFRLVCAYGVVFVHLAPCETYGDWVGRSFNILTVPFFIVTGLFFFIGKTHSALQTPGPLLPRLHFERLWVPYLSWTLLYLAMRLVKSRLQQTEMAFEWPQLLLYGGAGVQLYFLPLMLLCQGWVLGILLLRKRRHLLLAGVVLLVALAYACIGSVKNYDQFEEAVPRSLLYVLAAWLLHHVHASRRAVRANAWIGAVVSLAAVAAAGLDVIPSWLAWVAGPLAGYAISSAVLALPSIRSSSPLVLWALSSSYGIYLMHHGLIECLEVVMARSGFPLTPYDFYVKSLLVAPLVCLACIGLIGALRQSQHLRFFLLGEASPTRPR</sequence>
<comment type="subcellular location">
    <subcellularLocation>
        <location evidence="1">Cell membrane</location>
        <topology evidence="1">Multi-pass membrane protein</topology>
    </subcellularLocation>
</comment>
<feature type="transmembrane region" description="Helical" evidence="7">
    <location>
        <begin position="38"/>
        <end position="57"/>
    </location>
</feature>
<feature type="transmembrane region" description="Helical" evidence="7">
    <location>
        <begin position="174"/>
        <end position="193"/>
    </location>
</feature>
<dbReference type="EMBL" id="BAABIA010000008">
    <property type="protein sequence ID" value="GAA5146141.1"/>
    <property type="molecule type" value="Genomic_DNA"/>
</dbReference>
<evidence type="ECO:0000313" key="10">
    <source>
        <dbReference type="Proteomes" id="UP001499852"/>
    </source>
</evidence>
<organism evidence="9 10">
    <name type="scientific">Prosthecobacter algae</name>
    <dbReference type="NCBI Taxonomy" id="1144682"/>
    <lineage>
        <taxon>Bacteria</taxon>
        <taxon>Pseudomonadati</taxon>
        <taxon>Verrucomicrobiota</taxon>
        <taxon>Verrucomicrobiia</taxon>
        <taxon>Verrucomicrobiales</taxon>
        <taxon>Verrucomicrobiaceae</taxon>
        <taxon>Prosthecobacter</taxon>
    </lineage>
</organism>
<keyword evidence="10" id="KW-1185">Reference proteome</keyword>
<dbReference type="RefSeq" id="WP_345738054.1">
    <property type="nucleotide sequence ID" value="NZ_BAABIA010000008.1"/>
</dbReference>
<feature type="transmembrane region" description="Helical" evidence="7">
    <location>
        <begin position="224"/>
        <end position="244"/>
    </location>
</feature>
<evidence type="ECO:0000259" key="8">
    <source>
        <dbReference type="Pfam" id="PF01757"/>
    </source>
</evidence>
<keyword evidence="5 7" id="KW-1133">Transmembrane helix</keyword>
<feature type="transmembrane region" description="Helical" evidence="7">
    <location>
        <begin position="253"/>
        <end position="271"/>
    </location>
</feature>
<comment type="similarity">
    <text evidence="2">Belongs to the acyltransferase 3 family.</text>
</comment>
<evidence type="ECO:0000256" key="2">
    <source>
        <dbReference type="ARBA" id="ARBA00007400"/>
    </source>
</evidence>